<dbReference type="EMBL" id="JAPVOI010000005">
    <property type="protein sequence ID" value="MCZ4093639.1"/>
    <property type="molecule type" value="Genomic_DNA"/>
</dbReference>
<evidence type="ECO:0000313" key="3">
    <source>
        <dbReference type="Proteomes" id="UP001079430"/>
    </source>
</evidence>
<feature type="compositionally biased region" description="Basic and acidic residues" evidence="1">
    <location>
        <begin position="58"/>
        <end position="70"/>
    </location>
</feature>
<proteinExistence type="predicted"/>
<feature type="region of interest" description="Disordered" evidence="1">
    <location>
        <begin position="54"/>
        <end position="77"/>
    </location>
</feature>
<organism evidence="2 3">
    <name type="scientific">Sinorhizobium psoraleae</name>
    <dbReference type="NCBI Taxonomy" id="520838"/>
    <lineage>
        <taxon>Bacteria</taxon>
        <taxon>Pseudomonadati</taxon>
        <taxon>Pseudomonadota</taxon>
        <taxon>Alphaproteobacteria</taxon>
        <taxon>Hyphomicrobiales</taxon>
        <taxon>Rhizobiaceae</taxon>
        <taxon>Sinorhizobium/Ensifer group</taxon>
        <taxon>Sinorhizobium</taxon>
    </lineage>
</organism>
<name>A0ABT4KP77_9HYPH</name>
<sequence length="77" mass="8817">MNEPLKHLLDAARKAPQTKNDLEVPRRSFAYGNTHIENSKITREMMNRIADEMPSPLEDFHGVSRNERGRPSPQCGE</sequence>
<protein>
    <submittedName>
        <fullName evidence="2">Uncharacterized protein</fullName>
    </submittedName>
</protein>
<accession>A0ABT4KP77</accession>
<keyword evidence="3" id="KW-1185">Reference proteome</keyword>
<comment type="caution">
    <text evidence="2">The sequence shown here is derived from an EMBL/GenBank/DDBJ whole genome shotgun (WGS) entry which is preliminary data.</text>
</comment>
<evidence type="ECO:0000313" key="2">
    <source>
        <dbReference type="EMBL" id="MCZ4093639.1"/>
    </source>
</evidence>
<reference evidence="2" key="1">
    <citation type="submission" date="2022-10" db="EMBL/GenBank/DDBJ databases">
        <title>Whole genome sequencing of three plant growth promoting bacteria isolated from Vachellia tortilis subsp. raddiana in Morocco.</title>
        <authorList>
            <person name="Hnini M."/>
            <person name="Zouagui R."/>
            <person name="Zouagui H."/>
            <person name="Chemao Elfihri M.-W."/>
            <person name="Ibrahimi A."/>
            <person name="Sbabou L."/>
            <person name="Aurag J."/>
        </authorList>
    </citation>
    <scope>NUCLEOTIDE SEQUENCE</scope>
    <source>
        <strain evidence="2">LMR678</strain>
    </source>
</reference>
<evidence type="ECO:0000256" key="1">
    <source>
        <dbReference type="SAM" id="MobiDB-lite"/>
    </source>
</evidence>
<dbReference type="RefSeq" id="WP_269285447.1">
    <property type="nucleotide sequence ID" value="NZ_JAPVOI010000005.1"/>
</dbReference>
<dbReference type="Proteomes" id="UP001079430">
    <property type="component" value="Unassembled WGS sequence"/>
</dbReference>
<gene>
    <name evidence="2" type="ORF">O3W52_27940</name>
</gene>